<feature type="compositionally biased region" description="Low complexity" evidence="1">
    <location>
        <begin position="350"/>
        <end position="372"/>
    </location>
</feature>
<keyword evidence="3" id="KW-0732">Signal</keyword>
<gene>
    <name evidence="4" type="ORF">BGZ80_000556</name>
</gene>
<organism evidence="4 5">
    <name type="scientific">Entomortierella chlamydospora</name>
    <dbReference type="NCBI Taxonomy" id="101097"/>
    <lineage>
        <taxon>Eukaryota</taxon>
        <taxon>Fungi</taxon>
        <taxon>Fungi incertae sedis</taxon>
        <taxon>Mucoromycota</taxon>
        <taxon>Mortierellomycotina</taxon>
        <taxon>Mortierellomycetes</taxon>
        <taxon>Mortierellales</taxon>
        <taxon>Mortierellaceae</taxon>
        <taxon>Entomortierella</taxon>
    </lineage>
</organism>
<dbReference type="Proteomes" id="UP000703661">
    <property type="component" value="Unassembled WGS sequence"/>
</dbReference>
<comment type="caution">
    <text evidence="4">The sequence shown here is derived from an EMBL/GenBank/DDBJ whole genome shotgun (WGS) entry which is preliminary data.</text>
</comment>
<feature type="transmembrane region" description="Helical" evidence="2">
    <location>
        <begin position="386"/>
        <end position="411"/>
    </location>
</feature>
<protein>
    <recommendedName>
        <fullName evidence="6">Galactose oxidase</fullName>
    </recommendedName>
</protein>
<feature type="signal peptide" evidence="3">
    <location>
        <begin position="1"/>
        <end position="29"/>
    </location>
</feature>
<evidence type="ECO:0000256" key="1">
    <source>
        <dbReference type="SAM" id="MobiDB-lite"/>
    </source>
</evidence>
<dbReference type="Gene3D" id="2.120.10.80">
    <property type="entry name" value="Kelch-type beta propeller"/>
    <property type="match status" value="1"/>
</dbReference>
<evidence type="ECO:0000313" key="5">
    <source>
        <dbReference type="Proteomes" id="UP000703661"/>
    </source>
</evidence>
<evidence type="ECO:0000256" key="2">
    <source>
        <dbReference type="SAM" id="Phobius"/>
    </source>
</evidence>
<evidence type="ECO:0008006" key="6">
    <source>
        <dbReference type="Google" id="ProtNLM"/>
    </source>
</evidence>
<feature type="region of interest" description="Disordered" evidence="1">
    <location>
        <begin position="435"/>
        <end position="577"/>
    </location>
</feature>
<keyword evidence="2" id="KW-0812">Transmembrane</keyword>
<name>A0A9P6SYM5_9FUNG</name>
<dbReference type="SUPFAM" id="SSF117281">
    <property type="entry name" value="Kelch motif"/>
    <property type="match status" value="1"/>
</dbReference>
<dbReference type="AlphaFoldDB" id="A0A9P6SYM5"/>
<feature type="compositionally biased region" description="Basic and acidic residues" evidence="1">
    <location>
        <begin position="436"/>
        <end position="455"/>
    </location>
</feature>
<dbReference type="Pfam" id="PF24681">
    <property type="entry name" value="Kelch_KLHDC2_KLHL20_DRC7"/>
    <property type="match status" value="1"/>
</dbReference>
<feature type="region of interest" description="Disordered" evidence="1">
    <location>
        <begin position="348"/>
        <end position="381"/>
    </location>
</feature>
<keyword evidence="2" id="KW-1133">Transmembrane helix</keyword>
<evidence type="ECO:0000256" key="3">
    <source>
        <dbReference type="SAM" id="SignalP"/>
    </source>
</evidence>
<accession>A0A9P6SYM5</accession>
<evidence type="ECO:0000313" key="4">
    <source>
        <dbReference type="EMBL" id="KAG0011611.1"/>
    </source>
</evidence>
<feature type="chain" id="PRO_5040281641" description="Galactose oxidase" evidence="3">
    <location>
        <begin position="30"/>
        <end position="577"/>
    </location>
</feature>
<reference evidence="4" key="1">
    <citation type="journal article" date="2020" name="Fungal Divers.">
        <title>Resolving the Mortierellaceae phylogeny through synthesis of multi-gene phylogenetics and phylogenomics.</title>
        <authorList>
            <person name="Vandepol N."/>
            <person name="Liber J."/>
            <person name="Desiro A."/>
            <person name="Na H."/>
            <person name="Kennedy M."/>
            <person name="Barry K."/>
            <person name="Grigoriev I.V."/>
            <person name="Miller A.N."/>
            <person name="O'Donnell K."/>
            <person name="Stajich J.E."/>
            <person name="Bonito G."/>
        </authorList>
    </citation>
    <scope>NUCLEOTIDE SEQUENCE</scope>
    <source>
        <strain evidence="4">NRRL 2769</strain>
    </source>
</reference>
<feature type="compositionally biased region" description="Polar residues" evidence="1">
    <location>
        <begin position="503"/>
        <end position="513"/>
    </location>
</feature>
<keyword evidence="5" id="KW-1185">Reference proteome</keyword>
<feature type="compositionally biased region" description="Low complexity" evidence="1">
    <location>
        <begin position="457"/>
        <end position="466"/>
    </location>
</feature>
<dbReference type="InterPro" id="IPR015915">
    <property type="entry name" value="Kelch-typ_b-propeller"/>
</dbReference>
<sequence length="577" mass="62289">MTLSHKTLSRFSRLIVLTALALFPAGSGAETPLPVQDLAFARVGSDLIVQGGKIVVNGVQQSVTGQTFALDLSSSWPTSSPSWRPFATGTPSTAFYGLSSGDNQTFITIKVVDTVSYTLSTLNVQQNTWQTVPLNNNDTYTYGVYPVLDPTTDLIYIAGKINMNVYNMKENVWTSTGIPANTLTQRYFGGAVYNKARHSIMYIGGYNYGAPNNFENSTYLTEYMLTPGKWSVVTTTGTLPSPRADFCMAISDDSNTIVVFGGRTRVKPTSVFTGSIYILNMTSGIWTQGPQQPPRIYTTCVIVGNQFVAWGGSDGNSTLSGTPLVYDLTTNLWVDNYTTPAYYTNAPVPTTGSGTSSGSGTSPTGSFGASGSDSTSPPSTAKYSQLPLGAIIGGAVGAAAVGALTTALFFVRKRKIERAKNDELAQRKALYAAERANAEDRNDRDGRANNHDDRTIAMAPAMTTTMQSSPPEYTSRDVIPPQTPKKKFSHSPGTPRTPVIQELNYSNPHSTIYPNFESRNPEMSMKHDIQSVPLDSGSSTRRNPQEGGGIASIYHEQESSFRSKNPQAYPPAHNSQE</sequence>
<dbReference type="EMBL" id="JAAAID010001116">
    <property type="protein sequence ID" value="KAG0011611.1"/>
    <property type="molecule type" value="Genomic_DNA"/>
</dbReference>
<keyword evidence="2" id="KW-0472">Membrane</keyword>
<dbReference type="OrthoDB" id="10251809at2759"/>
<proteinExistence type="predicted"/>